<keyword evidence="3" id="KW-1185">Reference proteome</keyword>
<dbReference type="AlphaFoldDB" id="A0A9X0A722"/>
<evidence type="ECO:0000313" key="3">
    <source>
        <dbReference type="Proteomes" id="UP001163046"/>
    </source>
</evidence>
<dbReference type="Pfam" id="PF00069">
    <property type="entry name" value="Pkinase"/>
    <property type="match status" value="1"/>
</dbReference>
<name>A0A9X0A722_9CNID</name>
<dbReference type="Proteomes" id="UP001163046">
    <property type="component" value="Unassembled WGS sequence"/>
</dbReference>
<feature type="domain" description="Protein kinase" evidence="1">
    <location>
        <begin position="1"/>
        <end position="102"/>
    </location>
</feature>
<accession>A0A9X0A722</accession>
<dbReference type="PROSITE" id="PS50011">
    <property type="entry name" value="PROTEIN_KINASE_DOM"/>
    <property type="match status" value="1"/>
</dbReference>
<evidence type="ECO:0000313" key="2">
    <source>
        <dbReference type="EMBL" id="KAJ7392754.1"/>
    </source>
</evidence>
<dbReference type="GO" id="GO:0004672">
    <property type="term" value="F:protein kinase activity"/>
    <property type="evidence" value="ECO:0007669"/>
    <property type="project" value="InterPro"/>
</dbReference>
<dbReference type="GO" id="GO:0005524">
    <property type="term" value="F:ATP binding"/>
    <property type="evidence" value="ECO:0007669"/>
    <property type="project" value="InterPro"/>
</dbReference>
<proteinExistence type="predicted"/>
<dbReference type="InterPro" id="IPR000719">
    <property type="entry name" value="Prot_kinase_dom"/>
</dbReference>
<evidence type="ECO:0000259" key="1">
    <source>
        <dbReference type="PROSITE" id="PS50011"/>
    </source>
</evidence>
<sequence>MCGTTLYVALEVYEGKPYDTKVDMYSFGLMMWEMWFGERVFSELRSLIPREFFRRIKDENYRPQTPRSDGRFIPNPPPAQWDRAHDILLAHRTMPETNGKRM</sequence>
<dbReference type="PANTHER" id="PTHR26392:SF92">
    <property type="entry name" value="PROTEIN KINASE DOMAIN-CONTAINING PROTEIN"/>
    <property type="match status" value="1"/>
</dbReference>
<dbReference type="EMBL" id="MU825400">
    <property type="protein sequence ID" value="KAJ7392754.1"/>
    <property type="molecule type" value="Genomic_DNA"/>
</dbReference>
<dbReference type="OrthoDB" id="10261027at2759"/>
<dbReference type="PANTHER" id="PTHR26392">
    <property type="entry name" value="MITOGEN-ACTIVATED PROTEIN KINASE KINASE KINASE 7-RELATED"/>
    <property type="match status" value="1"/>
</dbReference>
<organism evidence="2 3">
    <name type="scientific">Desmophyllum pertusum</name>
    <dbReference type="NCBI Taxonomy" id="174260"/>
    <lineage>
        <taxon>Eukaryota</taxon>
        <taxon>Metazoa</taxon>
        <taxon>Cnidaria</taxon>
        <taxon>Anthozoa</taxon>
        <taxon>Hexacorallia</taxon>
        <taxon>Scleractinia</taxon>
        <taxon>Caryophylliina</taxon>
        <taxon>Caryophylliidae</taxon>
        <taxon>Desmophyllum</taxon>
    </lineage>
</organism>
<dbReference type="SUPFAM" id="SSF56112">
    <property type="entry name" value="Protein kinase-like (PK-like)"/>
    <property type="match status" value="1"/>
</dbReference>
<reference evidence="2" key="1">
    <citation type="submission" date="2023-01" db="EMBL/GenBank/DDBJ databases">
        <title>Genome assembly of the deep-sea coral Lophelia pertusa.</title>
        <authorList>
            <person name="Herrera S."/>
            <person name="Cordes E."/>
        </authorList>
    </citation>
    <scope>NUCLEOTIDE SEQUENCE</scope>
    <source>
        <strain evidence="2">USNM1676648</strain>
        <tissue evidence="2">Polyp</tissue>
    </source>
</reference>
<dbReference type="Gene3D" id="1.10.510.10">
    <property type="entry name" value="Transferase(Phosphotransferase) domain 1"/>
    <property type="match status" value="1"/>
</dbReference>
<comment type="caution">
    <text evidence="2">The sequence shown here is derived from an EMBL/GenBank/DDBJ whole genome shotgun (WGS) entry which is preliminary data.</text>
</comment>
<protein>
    <recommendedName>
        <fullName evidence="1">Protein kinase domain-containing protein</fullName>
    </recommendedName>
</protein>
<dbReference type="InterPro" id="IPR011009">
    <property type="entry name" value="Kinase-like_dom_sf"/>
</dbReference>
<gene>
    <name evidence="2" type="ORF">OS493_010409</name>
</gene>